<accession>A0A2A2IFD0</accession>
<dbReference type="Gene3D" id="2.160.10.10">
    <property type="entry name" value="Hexapeptide repeat proteins"/>
    <property type="match status" value="1"/>
</dbReference>
<dbReference type="InterPro" id="IPR039369">
    <property type="entry name" value="LacA-like"/>
</dbReference>
<organism evidence="2 3">
    <name type="scientific">Virgibacillus profundi</name>
    <dbReference type="NCBI Taxonomy" id="2024555"/>
    <lineage>
        <taxon>Bacteria</taxon>
        <taxon>Bacillati</taxon>
        <taxon>Bacillota</taxon>
        <taxon>Bacilli</taxon>
        <taxon>Bacillales</taxon>
        <taxon>Bacillaceae</taxon>
        <taxon>Virgibacillus</taxon>
    </lineage>
</organism>
<dbReference type="PANTHER" id="PTHR43017:SF1">
    <property type="entry name" value="ACETYLTRANSFERASE YJL218W-RELATED"/>
    <property type="match status" value="1"/>
</dbReference>
<dbReference type="Proteomes" id="UP000218887">
    <property type="component" value="Unassembled WGS sequence"/>
</dbReference>
<proteinExistence type="inferred from homology"/>
<evidence type="ECO:0000313" key="2">
    <source>
        <dbReference type="EMBL" id="PAV29845.1"/>
    </source>
</evidence>
<protein>
    <recommendedName>
        <fullName evidence="1">Acetyltransferase</fullName>
        <ecNumber evidence="1">2.3.1.-</ecNumber>
    </recommendedName>
</protein>
<reference evidence="2 3" key="1">
    <citation type="submission" date="2017-08" db="EMBL/GenBank/DDBJ databases">
        <title>Virgibacillus indicus sp. nov. and Virgibacillus profoundi sp. nov, two moderately halophilic bacteria isolated from marine sediment by using the Microfluidic Streak Plate.</title>
        <authorList>
            <person name="Xu B."/>
            <person name="Hu B."/>
            <person name="Wang J."/>
            <person name="Zhu Y."/>
            <person name="Huang L."/>
            <person name="Du W."/>
            <person name="Huang Y."/>
        </authorList>
    </citation>
    <scope>NUCLEOTIDE SEQUENCE [LARGE SCALE GENOMIC DNA]</scope>
    <source>
        <strain evidence="2 3">IO3-P3-H5</strain>
    </source>
</reference>
<evidence type="ECO:0000256" key="1">
    <source>
        <dbReference type="RuleBase" id="RU367021"/>
    </source>
</evidence>
<dbReference type="InterPro" id="IPR011004">
    <property type="entry name" value="Trimer_LpxA-like_sf"/>
</dbReference>
<dbReference type="EMBL" id="NPOA01000006">
    <property type="protein sequence ID" value="PAV29845.1"/>
    <property type="molecule type" value="Genomic_DNA"/>
</dbReference>
<sequence length="48" mass="4777">MGGGTIINPDVNVGNNVVIGSGFVITKDVADNVAVAGNPAKLIKEINA</sequence>
<dbReference type="GO" id="GO:0008870">
    <property type="term" value="F:galactoside O-acetyltransferase activity"/>
    <property type="evidence" value="ECO:0007669"/>
    <property type="project" value="TreeGrafter"/>
</dbReference>
<evidence type="ECO:0000313" key="3">
    <source>
        <dbReference type="Proteomes" id="UP000218887"/>
    </source>
</evidence>
<comment type="similarity">
    <text evidence="1">Belongs to the transferase hexapeptide repeat family.</text>
</comment>
<name>A0A2A2IFD0_9BACI</name>
<keyword evidence="3" id="KW-1185">Reference proteome</keyword>
<gene>
    <name evidence="2" type="ORF">CIL05_10385</name>
</gene>
<keyword evidence="1" id="KW-0808">Transferase</keyword>
<keyword evidence="1" id="KW-0012">Acyltransferase</keyword>
<dbReference type="AlphaFoldDB" id="A0A2A2IFD0"/>
<dbReference type="PANTHER" id="PTHR43017">
    <property type="entry name" value="GALACTOSIDE O-ACETYLTRANSFERASE"/>
    <property type="match status" value="1"/>
</dbReference>
<dbReference type="SUPFAM" id="SSF51161">
    <property type="entry name" value="Trimeric LpxA-like enzymes"/>
    <property type="match status" value="1"/>
</dbReference>
<dbReference type="EC" id="2.3.1.-" evidence="1"/>
<comment type="caution">
    <text evidence="2">The sequence shown here is derived from an EMBL/GenBank/DDBJ whole genome shotgun (WGS) entry which is preliminary data.</text>
</comment>